<organism evidence="1 2">
    <name type="scientific">Colletotrichum gloeosporioides (strain Cg-14)</name>
    <name type="common">Anthracnose fungus</name>
    <name type="synonym">Glomerella cingulata</name>
    <dbReference type="NCBI Taxonomy" id="1237896"/>
    <lineage>
        <taxon>Eukaryota</taxon>
        <taxon>Fungi</taxon>
        <taxon>Dikarya</taxon>
        <taxon>Ascomycota</taxon>
        <taxon>Pezizomycotina</taxon>
        <taxon>Sordariomycetes</taxon>
        <taxon>Hypocreomycetidae</taxon>
        <taxon>Glomerellales</taxon>
        <taxon>Glomerellaceae</taxon>
        <taxon>Colletotrichum</taxon>
        <taxon>Colletotrichum gloeosporioides species complex</taxon>
    </lineage>
</organism>
<sequence length="35" mass="4080">MSTLQFTEAPLWLEYAAESWVDRMILHGIEENKVA</sequence>
<reference evidence="2" key="1">
    <citation type="journal article" date="2013" name="Mol. Plant Microbe Interact.">
        <title>Global aspects of pacC regulation of pathogenicity genes in Colletotrichum gloeosporioides as revealed by transcriptome analysis.</title>
        <authorList>
            <person name="Alkan N."/>
            <person name="Meng X."/>
            <person name="Friedlander G."/>
            <person name="Reuveni E."/>
            <person name="Sukno S."/>
            <person name="Sherman A."/>
            <person name="Thon M."/>
            <person name="Fluhr R."/>
            <person name="Prusky D."/>
        </authorList>
    </citation>
    <scope>NUCLEOTIDE SEQUENCE [LARGE SCALE GENOMIC DNA]</scope>
    <source>
        <strain evidence="2">Cg-14</strain>
    </source>
</reference>
<dbReference type="AlphaFoldDB" id="T0LZL0"/>
<dbReference type="EMBL" id="AMYD01001258">
    <property type="protein sequence ID" value="EQB53980.1"/>
    <property type="molecule type" value="Genomic_DNA"/>
</dbReference>
<gene>
    <name evidence="1" type="ORF">CGLO_06236</name>
</gene>
<accession>T0LZL0</accession>
<evidence type="ECO:0000313" key="1">
    <source>
        <dbReference type="EMBL" id="EQB53980.1"/>
    </source>
</evidence>
<dbReference type="Proteomes" id="UP000015530">
    <property type="component" value="Unassembled WGS sequence"/>
</dbReference>
<proteinExistence type="predicted"/>
<comment type="caution">
    <text evidence="1">The sequence shown here is derived from an EMBL/GenBank/DDBJ whole genome shotgun (WGS) entry which is preliminary data.</text>
</comment>
<dbReference type="HOGENOM" id="CLU_3368435_0_0_1"/>
<protein>
    <submittedName>
        <fullName evidence="1">Uncharacterized protein</fullName>
    </submittedName>
</protein>
<evidence type="ECO:0000313" key="2">
    <source>
        <dbReference type="Proteomes" id="UP000015530"/>
    </source>
</evidence>
<name>T0LZL0_COLGC</name>